<dbReference type="CDD" id="cd00293">
    <property type="entry name" value="USP-like"/>
    <property type="match status" value="1"/>
</dbReference>
<sequence length="131" mass="14240">MIVVGVDGTEVSQKALEWAVNEGRVRHTPVHVVHAWRFDPMTDLLPREQIKEDSAGLLAREIAGLADSEHVSYSSVQGDAARVLHEVSEGEDMLVLGSHRRNSVGELLFGSVSRECLRYATVPVVVVPAGS</sequence>
<protein>
    <submittedName>
        <fullName evidence="3">Nucleotide-binding universal stress UspA family protein</fullName>
    </submittedName>
</protein>
<evidence type="ECO:0000259" key="2">
    <source>
        <dbReference type="Pfam" id="PF00582"/>
    </source>
</evidence>
<dbReference type="InterPro" id="IPR006015">
    <property type="entry name" value="Universal_stress_UspA"/>
</dbReference>
<dbReference type="InterPro" id="IPR006016">
    <property type="entry name" value="UspA"/>
</dbReference>
<accession>A0A7W9KSS0</accession>
<organism evidence="3 4">
    <name type="scientific">Kutzneria kofuensis</name>
    <dbReference type="NCBI Taxonomy" id="103725"/>
    <lineage>
        <taxon>Bacteria</taxon>
        <taxon>Bacillati</taxon>
        <taxon>Actinomycetota</taxon>
        <taxon>Actinomycetes</taxon>
        <taxon>Pseudonocardiales</taxon>
        <taxon>Pseudonocardiaceae</taxon>
        <taxon>Kutzneria</taxon>
    </lineage>
</organism>
<dbReference type="SUPFAM" id="SSF52402">
    <property type="entry name" value="Adenine nucleotide alpha hydrolases-like"/>
    <property type="match status" value="1"/>
</dbReference>
<dbReference type="Gene3D" id="3.40.50.620">
    <property type="entry name" value="HUPs"/>
    <property type="match status" value="1"/>
</dbReference>
<dbReference type="PANTHER" id="PTHR46268:SF6">
    <property type="entry name" value="UNIVERSAL STRESS PROTEIN UP12"/>
    <property type="match status" value="1"/>
</dbReference>
<dbReference type="InterPro" id="IPR014729">
    <property type="entry name" value="Rossmann-like_a/b/a_fold"/>
</dbReference>
<comment type="caution">
    <text evidence="3">The sequence shown here is derived from an EMBL/GenBank/DDBJ whole genome shotgun (WGS) entry which is preliminary data.</text>
</comment>
<feature type="domain" description="UspA" evidence="2">
    <location>
        <begin position="2"/>
        <end position="128"/>
    </location>
</feature>
<dbReference type="EMBL" id="JACHIR010000005">
    <property type="protein sequence ID" value="MBB5898076.1"/>
    <property type="molecule type" value="Genomic_DNA"/>
</dbReference>
<dbReference type="Pfam" id="PF00582">
    <property type="entry name" value="Usp"/>
    <property type="match status" value="1"/>
</dbReference>
<dbReference type="AlphaFoldDB" id="A0A7W9KSS0"/>
<evidence type="ECO:0000313" key="4">
    <source>
        <dbReference type="Proteomes" id="UP000585638"/>
    </source>
</evidence>
<name>A0A7W9KSS0_9PSEU</name>
<comment type="similarity">
    <text evidence="1">Belongs to the universal stress protein A family.</text>
</comment>
<dbReference type="Proteomes" id="UP000585638">
    <property type="component" value="Unassembled WGS sequence"/>
</dbReference>
<dbReference type="RefSeq" id="WP_184870538.1">
    <property type="nucleotide sequence ID" value="NZ_BAAAWY010000021.1"/>
</dbReference>
<gene>
    <name evidence="3" type="ORF">BJ998_009335</name>
</gene>
<reference evidence="3 4" key="1">
    <citation type="submission" date="2020-08" db="EMBL/GenBank/DDBJ databases">
        <title>Sequencing the genomes of 1000 actinobacteria strains.</title>
        <authorList>
            <person name="Klenk H.-P."/>
        </authorList>
    </citation>
    <scope>NUCLEOTIDE SEQUENCE [LARGE SCALE GENOMIC DNA]</scope>
    <source>
        <strain evidence="3 4">DSM 43851</strain>
    </source>
</reference>
<evidence type="ECO:0000313" key="3">
    <source>
        <dbReference type="EMBL" id="MBB5898076.1"/>
    </source>
</evidence>
<keyword evidence="4" id="KW-1185">Reference proteome</keyword>
<dbReference type="PANTHER" id="PTHR46268">
    <property type="entry name" value="STRESS RESPONSE PROTEIN NHAX"/>
    <property type="match status" value="1"/>
</dbReference>
<dbReference type="PRINTS" id="PR01438">
    <property type="entry name" value="UNVRSLSTRESS"/>
</dbReference>
<proteinExistence type="inferred from homology"/>
<evidence type="ECO:0000256" key="1">
    <source>
        <dbReference type="ARBA" id="ARBA00008791"/>
    </source>
</evidence>